<keyword evidence="1 3" id="KW-0378">Hydrolase</keyword>
<feature type="domain" description="AB hydrolase-1" evidence="2">
    <location>
        <begin position="41"/>
        <end position="286"/>
    </location>
</feature>
<comment type="caution">
    <text evidence="3">The sequence shown here is derived from an EMBL/GenBank/DDBJ whole genome shotgun (WGS) entry which is preliminary data.</text>
</comment>
<dbReference type="eggNOG" id="arCOG01648">
    <property type="taxonomic scope" value="Archaea"/>
</dbReference>
<dbReference type="RefSeq" id="WP_006672796.1">
    <property type="nucleotide sequence ID" value="NZ_AOMA01000091.1"/>
</dbReference>
<dbReference type="InterPro" id="IPR029058">
    <property type="entry name" value="AB_hydrolase_fold"/>
</dbReference>
<dbReference type="InterPro" id="IPR000639">
    <property type="entry name" value="Epox_hydrolase-like"/>
</dbReference>
<evidence type="ECO:0000313" key="4">
    <source>
        <dbReference type="Proteomes" id="UP000011607"/>
    </source>
</evidence>
<dbReference type="PRINTS" id="PR00111">
    <property type="entry name" value="ABHYDROLASE"/>
</dbReference>
<dbReference type="Proteomes" id="UP000011607">
    <property type="component" value="Unassembled WGS sequence"/>
</dbReference>
<protein>
    <submittedName>
        <fullName evidence="3">Alpha/beta hydrolase fold protein</fullName>
    </submittedName>
</protein>
<evidence type="ECO:0000256" key="1">
    <source>
        <dbReference type="ARBA" id="ARBA00022801"/>
    </source>
</evidence>
<dbReference type="PANTHER" id="PTHR43329">
    <property type="entry name" value="EPOXIDE HYDROLASE"/>
    <property type="match status" value="1"/>
</dbReference>
<dbReference type="InterPro" id="IPR000073">
    <property type="entry name" value="AB_hydrolase_1"/>
</dbReference>
<gene>
    <name evidence="3" type="ORF">C446_09383</name>
</gene>
<dbReference type="PATRIC" id="fig|1227454.3.peg.1906"/>
<reference evidence="3 4" key="1">
    <citation type="journal article" date="2014" name="PLoS Genet.">
        <title>Phylogenetically driven sequencing of extremely halophilic archaea reveals strategies for static and dynamic osmo-response.</title>
        <authorList>
            <person name="Becker E.A."/>
            <person name="Seitzer P.M."/>
            <person name="Tritt A."/>
            <person name="Larsen D."/>
            <person name="Krusor M."/>
            <person name="Yao A.I."/>
            <person name="Wu D."/>
            <person name="Madern D."/>
            <person name="Eisen J.A."/>
            <person name="Darling A.E."/>
            <person name="Facciotti M.T."/>
        </authorList>
    </citation>
    <scope>NUCLEOTIDE SEQUENCE [LARGE SCALE GENOMIC DNA]</scope>
    <source>
        <strain evidence="3 4">JCM 10879</strain>
    </source>
</reference>
<dbReference type="SUPFAM" id="SSF53474">
    <property type="entry name" value="alpha/beta-Hydrolases"/>
    <property type="match status" value="1"/>
</dbReference>
<keyword evidence="4" id="KW-1185">Reference proteome</keyword>
<organism evidence="3 4">
    <name type="scientific">Halobiforma nitratireducens JCM 10879</name>
    <dbReference type="NCBI Taxonomy" id="1227454"/>
    <lineage>
        <taxon>Archaea</taxon>
        <taxon>Methanobacteriati</taxon>
        <taxon>Methanobacteriota</taxon>
        <taxon>Stenosarchaea group</taxon>
        <taxon>Halobacteria</taxon>
        <taxon>Halobacteriales</taxon>
        <taxon>Natrialbaceae</taxon>
        <taxon>Halobiforma</taxon>
    </lineage>
</organism>
<dbReference type="OrthoDB" id="299757at2157"/>
<sequence length="300" mass="33757">MASGQPSVAADSVATDIGSSTFRSVRGLELHARVAGDETDPLVVLLHGFPEFWYGWHEAIQPLVENGYRVLVPDQRGYNRSEKPSGVGSYRRSELAADVAELIATEGRDVAHVVGHDWGGIVAWDLALRYPNVVDRLAVVNAPHPVAFRRQLLSNPEQLRRSWYAYAFQLPWLPERICRYDDYRLLERALTDTAAPGSFTETDLKRYRRAWGREGALTAMLGWYRASARYPESPPRERVDAPTLVAWGRDDVALVPELAIDSYGFCPDGRLELFPTATHWLPHENPKRLIELLCEHVDGA</sequence>
<dbReference type="Gene3D" id="3.40.50.1820">
    <property type="entry name" value="alpha/beta hydrolase"/>
    <property type="match status" value="1"/>
</dbReference>
<dbReference type="STRING" id="1227454.C446_09383"/>
<dbReference type="AlphaFoldDB" id="M0LZX1"/>
<dbReference type="EMBL" id="AOMA01000091">
    <property type="protein sequence ID" value="EMA38723.1"/>
    <property type="molecule type" value="Genomic_DNA"/>
</dbReference>
<proteinExistence type="predicted"/>
<dbReference type="Pfam" id="PF00561">
    <property type="entry name" value="Abhydrolase_1"/>
    <property type="match status" value="1"/>
</dbReference>
<dbReference type="PRINTS" id="PR00412">
    <property type="entry name" value="EPOXHYDRLASE"/>
</dbReference>
<evidence type="ECO:0000259" key="2">
    <source>
        <dbReference type="Pfam" id="PF00561"/>
    </source>
</evidence>
<accession>M0LZX1</accession>
<name>M0LZX1_9EURY</name>
<evidence type="ECO:0000313" key="3">
    <source>
        <dbReference type="EMBL" id="EMA38723.1"/>
    </source>
</evidence>
<dbReference type="GO" id="GO:0016787">
    <property type="term" value="F:hydrolase activity"/>
    <property type="evidence" value="ECO:0007669"/>
    <property type="project" value="UniProtKB-KW"/>
</dbReference>